<dbReference type="PANTHER" id="PTHR43434">
    <property type="entry name" value="PHOSPHOGLYCOLATE PHOSPHATASE"/>
    <property type="match status" value="1"/>
</dbReference>
<dbReference type="InterPro" id="IPR023214">
    <property type="entry name" value="HAD_sf"/>
</dbReference>
<dbReference type="InterPro" id="IPR050155">
    <property type="entry name" value="HAD-like_hydrolase_sf"/>
</dbReference>
<keyword evidence="1" id="KW-0378">Hydrolase</keyword>
<dbReference type="InterPro" id="IPR041492">
    <property type="entry name" value="HAD_2"/>
</dbReference>
<dbReference type="InterPro" id="IPR023198">
    <property type="entry name" value="PGP-like_dom2"/>
</dbReference>
<protein>
    <submittedName>
        <fullName evidence="1">HAD hydrolase-like protein</fullName>
    </submittedName>
</protein>
<comment type="caution">
    <text evidence="1">The sequence shown here is derived from an EMBL/GenBank/DDBJ whole genome shotgun (WGS) entry which is preliminary data.</text>
</comment>
<dbReference type="SFLD" id="SFLDG01129">
    <property type="entry name" value="C1.5:_HAD__Beta-PGM__Phosphata"/>
    <property type="match status" value="1"/>
</dbReference>
<dbReference type="Pfam" id="PF13419">
    <property type="entry name" value="HAD_2"/>
    <property type="match status" value="1"/>
</dbReference>
<dbReference type="GO" id="GO:0016787">
    <property type="term" value="F:hydrolase activity"/>
    <property type="evidence" value="ECO:0007669"/>
    <property type="project" value="UniProtKB-KW"/>
</dbReference>
<name>A0A9D1V900_9FIRM</name>
<dbReference type="EMBL" id="DXFX01000072">
    <property type="protein sequence ID" value="HIX07964.1"/>
    <property type="molecule type" value="Genomic_DNA"/>
</dbReference>
<proteinExistence type="predicted"/>
<dbReference type="Gene3D" id="1.10.150.240">
    <property type="entry name" value="Putative phosphatase, domain 2"/>
    <property type="match status" value="1"/>
</dbReference>
<gene>
    <name evidence="1" type="ORF">H9741_05810</name>
</gene>
<sequence length="214" mass="23488">MRFSTVLFDFDGTLFDTSPGILRCMRAALEKNGYDAHTDEWLKRFIGPPILPALKEFYGMEEAQAEKVKTDYRTLYGAEGVFECSPMPGAKECLLALRAAGVQIAVATSKPYYFAEDILKRYDFYPLFDAVCGARSDEHSAKAEIVAEALSALRAPLGRTVMVGDRKYDVLGAKECGIPCIGLGSGFAEEGEFERAGAISVVQTFQQLTRLLLG</sequence>
<dbReference type="GO" id="GO:0004713">
    <property type="term" value="F:protein tyrosine kinase activity"/>
    <property type="evidence" value="ECO:0007669"/>
    <property type="project" value="TreeGrafter"/>
</dbReference>
<accession>A0A9D1V900</accession>
<evidence type="ECO:0000313" key="2">
    <source>
        <dbReference type="Proteomes" id="UP000824204"/>
    </source>
</evidence>
<dbReference type="SUPFAM" id="SSF56784">
    <property type="entry name" value="HAD-like"/>
    <property type="match status" value="1"/>
</dbReference>
<dbReference type="SFLD" id="SFLDS00003">
    <property type="entry name" value="Haloacid_Dehalogenase"/>
    <property type="match status" value="1"/>
</dbReference>
<dbReference type="Gene3D" id="3.40.50.1000">
    <property type="entry name" value="HAD superfamily/HAD-like"/>
    <property type="match status" value="1"/>
</dbReference>
<dbReference type="Proteomes" id="UP000824204">
    <property type="component" value="Unassembled WGS sequence"/>
</dbReference>
<dbReference type="PANTHER" id="PTHR43434:SF20">
    <property type="entry name" value="5'-NUCLEOTIDASE"/>
    <property type="match status" value="1"/>
</dbReference>
<dbReference type="GO" id="GO:0005829">
    <property type="term" value="C:cytosol"/>
    <property type="evidence" value="ECO:0007669"/>
    <property type="project" value="TreeGrafter"/>
</dbReference>
<dbReference type="InterPro" id="IPR036412">
    <property type="entry name" value="HAD-like_sf"/>
</dbReference>
<reference evidence="1" key="2">
    <citation type="submission" date="2021-04" db="EMBL/GenBank/DDBJ databases">
        <authorList>
            <person name="Gilroy R."/>
        </authorList>
    </citation>
    <scope>NUCLEOTIDE SEQUENCE</scope>
    <source>
        <strain evidence="1">811</strain>
    </source>
</reference>
<dbReference type="AlphaFoldDB" id="A0A9D1V900"/>
<organism evidence="1 2">
    <name type="scientific">Candidatus Borkfalkia faecipullorum</name>
    <dbReference type="NCBI Taxonomy" id="2838510"/>
    <lineage>
        <taxon>Bacteria</taxon>
        <taxon>Bacillati</taxon>
        <taxon>Bacillota</taxon>
        <taxon>Clostridia</taxon>
        <taxon>Christensenellales</taxon>
        <taxon>Christensenellaceae</taxon>
        <taxon>Candidatus Borkfalkia</taxon>
    </lineage>
</organism>
<evidence type="ECO:0000313" key="1">
    <source>
        <dbReference type="EMBL" id="HIX07964.1"/>
    </source>
</evidence>
<reference evidence="1" key="1">
    <citation type="journal article" date="2021" name="PeerJ">
        <title>Extensive microbial diversity within the chicken gut microbiome revealed by metagenomics and culture.</title>
        <authorList>
            <person name="Gilroy R."/>
            <person name="Ravi A."/>
            <person name="Getino M."/>
            <person name="Pursley I."/>
            <person name="Horton D.L."/>
            <person name="Alikhan N.F."/>
            <person name="Baker D."/>
            <person name="Gharbi K."/>
            <person name="Hall N."/>
            <person name="Watson M."/>
            <person name="Adriaenssens E.M."/>
            <person name="Foster-Nyarko E."/>
            <person name="Jarju S."/>
            <person name="Secka A."/>
            <person name="Antonio M."/>
            <person name="Oren A."/>
            <person name="Chaudhuri R.R."/>
            <person name="La Ragione R."/>
            <person name="Hildebrand F."/>
            <person name="Pallen M.J."/>
        </authorList>
    </citation>
    <scope>NUCLEOTIDE SEQUENCE</scope>
    <source>
        <strain evidence="1">811</strain>
    </source>
</reference>